<dbReference type="PANTHER" id="PTHR33886">
    <property type="entry name" value="UNSATURATED RHAMNOGALACTURONAN HYDROLASE (EUROFUNG)"/>
    <property type="match status" value="1"/>
</dbReference>
<dbReference type="GO" id="GO:0016787">
    <property type="term" value="F:hydrolase activity"/>
    <property type="evidence" value="ECO:0007669"/>
    <property type="project" value="UniProtKB-KW"/>
</dbReference>
<name>A0ABV6JJ48_9BACL</name>
<proteinExistence type="predicted"/>
<evidence type="ECO:0000313" key="2">
    <source>
        <dbReference type="EMBL" id="MFC0395934.1"/>
    </source>
</evidence>
<dbReference type="Pfam" id="PF07470">
    <property type="entry name" value="Glyco_hydro_88"/>
    <property type="match status" value="1"/>
</dbReference>
<evidence type="ECO:0000313" key="3">
    <source>
        <dbReference type="Proteomes" id="UP001589818"/>
    </source>
</evidence>
<dbReference type="InterPro" id="IPR010905">
    <property type="entry name" value="Glyco_hydro_88"/>
</dbReference>
<keyword evidence="1 2" id="KW-0378">Hydrolase</keyword>
<dbReference type="SUPFAM" id="SSF48208">
    <property type="entry name" value="Six-hairpin glycosidases"/>
    <property type="match status" value="1"/>
</dbReference>
<dbReference type="PANTHER" id="PTHR33886:SF8">
    <property type="entry name" value="UNSATURATED RHAMNOGALACTURONAN HYDROLASE (EUROFUNG)"/>
    <property type="match status" value="1"/>
</dbReference>
<dbReference type="InterPro" id="IPR052043">
    <property type="entry name" value="PolySaccharide_Degr_Enz"/>
</dbReference>
<dbReference type="Gene3D" id="1.50.10.10">
    <property type="match status" value="1"/>
</dbReference>
<dbReference type="EMBL" id="JBHLVF010000047">
    <property type="protein sequence ID" value="MFC0395934.1"/>
    <property type="molecule type" value="Genomic_DNA"/>
</dbReference>
<protein>
    <submittedName>
        <fullName evidence="2">Glycoside hydrolase family 88 protein</fullName>
    </submittedName>
</protein>
<organism evidence="2 3">
    <name type="scientific">Paenibacillus mendelii</name>
    <dbReference type="NCBI Taxonomy" id="206163"/>
    <lineage>
        <taxon>Bacteria</taxon>
        <taxon>Bacillati</taxon>
        <taxon>Bacillota</taxon>
        <taxon>Bacilli</taxon>
        <taxon>Bacillales</taxon>
        <taxon>Paenibacillaceae</taxon>
        <taxon>Paenibacillus</taxon>
    </lineage>
</organism>
<dbReference type="InterPro" id="IPR008928">
    <property type="entry name" value="6-hairpin_glycosidase_sf"/>
</dbReference>
<evidence type="ECO:0000256" key="1">
    <source>
        <dbReference type="ARBA" id="ARBA00022801"/>
    </source>
</evidence>
<dbReference type="RefSeq" id="WP_204817454.1">
    <property type="nucleotide sequence ID" value="NZ_JANHOF010000002.1"/>
</dbReference>
<sequence length="351" mass="40681">MNPLYVSQKLFEHYEHIQEVKHYYGLLAIYALLLTAEEKQDPVLLEKCKSILSRFPDRIEHPRYNFPSYRIGGIPKAYALMRGYMPEAENQVRQYAEEMMTAPRDRNGIMSYRHEPDKEMIWIDVAMAVTPYLLFAGLALDEPRYIDEAAKQTFLMYEEFLDADNGLLHQSKNWAGPGKYSEDHWSRGNGWGYLPLAELVQHLPTNSAHRPTAEKYFRQLSEALLPYQSKRGFWRQEIPFEYSYEETSGTGLILYGIGIGMRTGLLDRETYSPAFQRGIEGLNRLSINPDFSTERSCPGCLCPGEGEERGTIKAYVTLMLPYRDEHHSFGPLMFSMVEAYRNGIYDLNRDF</sequence>
<accession>A0ABV6JJ48</accession>
<dbReference type="Proteomes" id="UP001589818">
    <property type="component" value="Unassembled WGS sequence"/>
</dbReference>
<gene>
    <name evidence="2" type="ORF">ACFFJ8_31760</name>
</gene>
<comment type="caution">
    <text evidence="2">The sequence shown here is derived from an EMBL/GenBank/DDBJ whole genome shotgun (WGS) entry which is preliminary data.</text>
</comment>
<reference evidence="2 3" key="1">
    <citation type="submission" date="2024-09" db="EMBL/GenBank/DDBJ databases">
        <authorList>
            <person name="Sun Q."/>
            <person name="Mori K."/>
        </authorList>
    </citation>
    <scope>NUCLEOTIDE SEQUENCE [LARGE SCALE GENOMIC DNA]</scope>
    <source>
        <strain evidence="2 3">CCM 4839</strain>
    </source>
</reference>
<dbReference type="InterPro" id="IPR012341">
    <property type="entry name" value="6hp_glycosidase-like_sf"/>
</dbReference>
<keyword evidence="3" id="KW-1185">Reference proteome</keyword>